<dbReference type="Gene3D" id="1.10.10.10">
    <property type="entry name" value="Winged helix-like DNA-binding domain superfamily/Winged helix DNA-binding domain"/>
    <property type="match status" value="1"/>
</dbReference>
<evidence type="ECO:0000313" key="3">
    <source>
        <dbReference type="EMBL" id="MFC7316539.1"/>
    </source>
</evidence>
<evidence type="ECO:0000259" key="2">
    <source>
        <dbReference type="Pfam" id="PF25215"/>
    </source>
</evidence>
<dbReference type="Pfam" id="PF25215">
    <property type="entry name" value="HVO_B0008_C"/>
    <property type="match status" value="1"/>
</dbReference>
<organism evidence="3 4">
    <name type="scientific">Halomarina halobia</name>
    <dbReference type="NCBI Taxonomy" id="3033386"/>
    <lineage>
        <taxon>Archaea</taxon>
        <taxon>Methanobacteriati</taxon>
        <taxon>Methanobacteriota</taxon>
        <taxon>Stenosarchaea group</taxon>
        <taxon>Halobacteria</taxon>
        <taxon>Halobacteriales</taxon>
        <taxon>Natronomonadaceae</taxon>
        <taxon>Halomarina</taxon>
    </lineage>
</organism>
<dbReference type="RefSeq" id="WP_276304198.1">
    <property type="nucleotide sequence ID" value="NZ_CP119992.1"/>
</dbReference>
<evidence type="ECO:0000259" key="1">
    <source>
        <dbReference type="Pfam" id="PF25214"/>
    </source>
</evidence>
<name>A0ABD6A979_9EURY</name>
<feature type="domain" description="HVO-B0008-like N-terminal" evidence="1">
    <location>
        <begin position="10"/>
        <end position="47"/>
    </location>
</feature>
<dbReference type="InterPro" id="IPR057410">
    <property type="entry name" value="HVO_B0008-like_C"/>
</dbReference>
<sequence>MSERRSAAFVVACPDCEERRATDDANETVAFYRRHRAATGHDVVWERAAFDGDDALPDGDLAAIVDELDGRHEDGVPIGVVAAALGARGVSMGETLERIRALRMRGGLYEPRDDHLRAT</sequence>
<dbReference type="InterPro" id="IPR057409">
    <property type="entry name" value="HVO_B0008-like_N"/>
</dbReference>
<protein>
    <submittedName>
        <fullName evidence="3">Uncharacterized protein</fullName>
    </submittedName>
</protein>
<dbReference type="GeneID" id="79316822"/>
<keyword evidence="4" id="KW-1185">Reference proteome</keyword>
<feature type="domain" description="HVO-B0008-like C-terminal" evidence="2">
    <location>
        <begin position="67"/>
        <end position="116"/>
    </location>
</feature>
<dbReference type="EMBL" id="JBHTBF010000002">
    <property type="protein sequence ID" value="MFC7316539.1"/>
    <property type="molecule type" value="Genomic_DNA"/>
</dbReference>
<dbReference type="AlphaFoldDB" id="A0ABD6A979"/>
<accession>A0ABD6A979</accession>
<evidence type="ECO:0000313" key="4">
    <source>
        <dbReference type="Proteomes" id="UP001596547"/>
    </source>
</evidence>
<dbReference type="InterPro" id="IPR036388">
    <property type="entry name" value="WH-like_DNA-bd_sf"/>
</dbReference>
<gene>
    <name evidence="3" type="ORF">ACFQPE_06960</name>
</gene>
<dbReference type="Pfam" id="PF25214">
    <property type="entry name" value="HVO_B0008_N"/>
    <property type="match status" value="1"/>
</dbReference>
<comment type="caution">
    <text evidence="3">The sequence shown here is derived from an EMBL/GenBank/DDBJ whole genome shotgun (WGS) entry which is preliminary data.</text>
</comment>
<reference evidence="3 4" key="1">
    <citation type="journal article" date="2019" name="Int. J. Syst. Evol. Microbiol.">
        <title>The Global Catalogue of Microorganisms (GCM) 10K type strain sequencing project: providing services to taxonomists for standard genome sequencing and annotation.</title>
        <authorList>
            <consortium name="The Broad Institute Genomics Platform"/>
            <consortium name="The Broad Institute Genome Sequencing Center for Infectious Disease"/>
            <person name="Wu L."/>
            <person name="Ma J."/>
        </authorList>
    </citation>
    <scope>NUCLEOTIDE SEQUENCE [LARGE SCALE GENOMIC DNA]</scope>
    <source>
        <strain evidence="3 4">PSR21</strain>
    </source>
</reference>
<proteinExistence type="predicted"/>
<dbReference type="Proteomes" id="UP001596547">
    <property type="component" value="Unassembled WGS sequence"/>
</dbReference>